<gene>
    <name evidence="1" type="ordered locus">VFMJ11_B0022</name>
</gene>
<dbReference type="RefSeq" id="WP_012534534.1">
    <property type="nucleotide sequence ID" value="NC_011185.1"/>
</dbReference>
<dbReference type="Proteomes" id="UP000001857">
    <property type="component" value="Plasmid pMJ100"/>
</dbReference>
<reference evidence="1 2" key="2">
    <citation type="journal article" date="2009" name="Nature">
        <title>A single regulatory gene is sufficient to alter bacterial host range.</title>
        <authorList>
            <person name="Mandel M.J."/>
            <person name="Wollenberg M.S."/>
            <person name="Stabb E.V."/>
            <person name="Visick K.L."/>
            <person name="Ruby E.G."/>
        </authorList>
    </citation>
    <scope>NUCLEOTIDE SEQUENCE [LARGE SCALE GENOMIC DNA]</scope>
    <source>
        <strain evidence="1 2">MJ11</strain>
        <plasmid evidence="2">Plasmid pMJ100</plasmid>
    </source>
</reference>
<protein>
    <submittedName>
        <fullName evidence="1">Uncharacterized protein</fullName>
    </submittedName>
</protein>
<dbReference type="EMBL" id="CP001134">
    <property type="protein sequence ID" value="ACH64751.1"/>
    <property type="molecule type" value="Genomic_DNA"/>
</dbReference>
<proteinExistence type="predicted"/>
<evidence type="ECO:0000313" key="2">
    <source>
        <dbReference type="Proteomes" id="UP000001857"/>
    </source>
</evidence>
<dbReference type="AlphaFoldDB" id="B5EVW5"/>
<name>B5EVW5_ALIFM</name>
<evidence type="ECO:0000313" key="1">
    <source>
        <dbReference type="EMBL" id="ACH64751.1"/>
    </source>
</evidence>
<sequence>MNYYTYQDEYDINSIIASYCQFNVKTPYISKALSLNKSKLLAFIVNDANLSQLRNIGDAFNIYVKKELRKDNYYCTFLSEINTYNIPIQVNLIPANAPLAIVYLYLNTYLTDITWSGDTLQEEGGTFTILKLKKYDIYLLHNEYLTVFIIPSKYSECLSKSSNIEPLIKLANVYDLKDNPTSDITIIWELFISELKRHSKAYLDPLPLEMKMLQWFYNNIEVDDQIYL</sequence>
<geneLocation type="plasmid" evidence="1 2">
    <name>pMJ100</name>
</geneLocation>
<accession>B5EVW5</accession>
<reference evidence="2" key="1">
    <citation type="submission" date="2008-08" db="EMBL/GenBank/DDBJ databases">
        <title>Complete sequence of Vibrio fischeri strain MJ11.</title>
        <authorList>
            <person name="Mandel M.J."/>
            <person name="Stabb E.V."/>
            <person name="Ruby E.G."/>
            <person name="Ferriera S."/>
            <person name="Johnson J."/>
            <person name="Kravitz S."/>
            <person name="Beeson K."/>
            <person name="Sutton G."/>
            <person name="Rogers Y.-H."/>
            <person name="Friedman R."/>
            <person name="Frazier M."/>
            <person name="Venter J.C."/>
        </authorList>
    </citation>
    <scope>NUCLEOTIDE SEQUENCE [LARGE SCALE GENOMIC DNA]</scope>
    <source>
        <strain evidence="2">MJ11</strain>
        <plasmid evidence="2">Plasmid pMJ100</plasmid>
    </source>
</reference>
<dbReference type="HOGENOM" id="CLU_1214359_0_0_6"/>
<dbReference type="KEGG" id="vfm:VFMJ11_B0022"/>
<organism evidence="1 2">
    <name type="scientific">Aliivibrio fischeri (strain MJ11)</name>
    <name type="common">Vibrio fischeri</name>
    <dbReference type="NCBI Taxonomy" id="388396"/>
    <lineage>
        <taxon>Bacteria</taxon>
        <taxon>Pseudomonadati</taxon>
        <taxon>Pseudomonadota</taxon>
        <taxon>Gammaproteobacteria</taxon>
        <taxon>Vibrionales</taxon>
        <taxon>Vibrionaceae</taxon>
        <taxon>Aliivibrio</taxon>
    </lineage>
</organism>
<keyword evidence="1" id="KW-0614">Plasmid</keyword>